<keyword evidence="1" id="KW-0812">Transmembrane</keyword>
<dbReference type="EMBL" id="CP022389">
    <property type="protein sequence ID" value="ATA94560.1"/>
    <property type="molecule type" value="Genomic_DNA"/>
</dbReference>
<dbReference type="AlphaFoldDB" id="A0A0B7I397"/>
<evidence type="ECO:0000313" key="4">
    <source>
        <dbReference type="Proteomes" id="UP000243136"/>
    </source>
</evidence>
<dbReference type="Proteomes" id="UP000243753">
    <property type="component" value="Chromosome"/>
</dbReference>
<evidence type="ECO:0000313" key="5">
    <source>
        <dbReference type="Proteomes" id="UP000243753"/>
    </source>
</evidence>
<keyword evidence="1" id="KW-1133">Transmembrane helix</keyword>
<evidence type="ECO:0000313" key="2">
    <source>
        <dbReference type="EMBL" id="ATA92428.1"/>
    </source>
</evidence>
<dbReference type="OMA" id="YMYVYIT"/>
<protein>
    <submittedName>
        <fullName evidence="3">DUF1634 domain-containing protein</fullName>
    </submittedName>
</protein>
<evidence type="ECO:0000313" key="3">
    <source>
        <dbReference type="EMBL" id="ATA94560.1"/>
    </source>
</evidence>
<feature type="transmembrane region" description="Helical" evidence="1">
    <location>
        <begin position="69"/>
        <end position="93"/>
    </location>
</feature>
<dbReference type="EMBL" id="CP022388">
    <property type="protein sequence ID" value="ATA92428.1"/>
    <property type="molecule type" value="Genomic_DNA"/>
</dbReference>
<dbReference type="RefSeq" id="WP_013996631.1">
    <property type="nucleotide sequence ID" value="NZ_CP022388.1"/>
</dbReference>
<dbReference type="InterPro" id="IPR012861">
    <property type="entry name" value="DUF1634"/>
</dbReference>
<dbReference type="Pfam" id="PF07843">
    <property type="entry name" value="DUF1634"/>
    <property type="match status" value="1"/>
</dbReference>
<keyword evidence="1" id="KW-0472">Membrane</keyword>
<gene>
    <name evidence="3" type="ORF">CGC54_09550</name>
    <name evidence="2" type="ORF">CGC56_09820</name>
</gene>
<accession>A0A0B7I397</accession>
<dbReference type="Proteomes" id="UP000243136">
    <property type="component" value="Chromosome"/>
</dbReference>
<feature type="transmembrane region" description="Helical" evidence="1">
    <location>
        <begin position="12"/>
        <end position="33"/>
    </location>
</feature>
<feature type="transmembrane region" description="Helical" evidence="1">
    <location>
        <begin position="100"/>
        <end position="118"/>
    </location>
</feature>
<evidence type="ECO:0000256" key="1">
    <source>
        <dbReference type="SAM" id="Phobius"/>
    </source>
</evidence>
<sequence length="121" mass="13529">MDTNTEKTNQIIGNVLRIGVILSVVTVIMGLFLNFSENNFKQIAFQENDAINQNYFQHFYSLLVQGESLGIVALGVLLMLATPILRLILSLLLFLKEKDFLYVGITLLVIGILIWSILLGS</sequence>
<reference evidence="4 5" key="2">
    <citation type="submission" date="2017-06" db="EMBL/GenBank/DDBJ databases">
        <title>Capnocytophaga spp. assemblies.</title>
        <authorList>
            <person name="Gulvik C.A."/>
        </authorList>
    </citation>
    <scope>NUCLEOTIDE SEQUENCE [LARGE SCALE GENOMIC DNA]</scope>
    <source>
        <strain evidence="5">H3936</strain>
        <strain evidence="4">H5594</strain>
    </source>
</reference>
<organism evidence="3 5">
    <name type="scientific">Capnocytophaga canimorsus</name>
    <dbReference type="NCBI Taxonomy" id="28188"/>
    <lineage>
        <taxon>Bacteria</taxon>
        <taxon>Pseudomonadati</taxon>
        <taxon>Bacteroidota</taxon>
        <taxon>Flavobacteriia</taxon>
        <taxon>Flavobacteriales</taxon>
        <taxon>Flavobacteriaceae</taxon>
        <taxon>Capnocytophaga</taxon>
    </lineage>
</organism>
<reference evidence="3" key="1">
    <citation type="journal article" date="2017" name="Genome Announc.">
        <title>Twelve Complete Reference Genomes of Clinical Isolates in the Capnocytophaga Genus.</title>
        <authorList>
            <person name="Villarma A."/>
            <person name="Gulvik C.A."/>
            <person name="Rowe L.A."/>
            <person name="Sheth M."/>
            <person name="Juieng P."/>
            <person name="Nicholson A.C."/>
            <person name="Loparev V.N."/>
            <person name="McQuiston J.R."/>
        </authorList>
    </citation>
    <scope>NUCLEOTIDE SEQUENCE</scope>
    <source>
        <strain evidence="3">H3936</strain>
        <strain evidence="2">H5594</strain>
    </source>
</reference>
<proteinExistence type="predicted"/>
<name>A0A0B7I397_9FLAO</name>